<dbReference type="EMBL" id="HG322949">
    <property type="protein sequence ID" value="CDG83683.1"/>
    <property type="molecule type" value="Genomic_DNA"/>
</dbReference>
<sequence length="447" mass="47726">MPTYLICATAMPGHVLPMLAIGQHLAGLGHRVLVHTSSQFRPQVEAAGATLVPFQAAIDHDYRTLDQRHPEWRRLGGGHARLCYGLKHFFADAIEPQLAGIRAVLARQEVDAILVDTMFCGSLPLLLGPRAARPPIVGIGITALSLSSCDTAFFGTALPPLATPEGQARNLAMNRNLKQAMFGEVQRYFSQRLAAVGAPALPDCVLDTMITLPDRYLQLTAAEFEYPRSDLPASVRFVGPLTPPASRNFAAPDWWPELDDGRPVVLVTQGTLANDDPGQLILPTLAALAERPDLQVIATTGGPVPERLAAAAPANARVLPFVPYDRLLPKVAVMVTNGGYGAVNHALSLGVPLVLAGATEEKPEIAARVAWSGAGVNLGTGQPGPRQLAQAVHSVLTEPRYRQRAAALRDSFARYSALASITAELRALHAAQNADAEHDHYTTEGVI</sequence>
<organism evidence="2 3">
    <name type="scientific">Janthinobacterium agaricidamnosum NBRC 102515 = DSM 9628</name>
    <dbReference type="NCBI Taxonomy" id="1349767"/>
    <lineage>
        <taxon>Bacteria</taxon>
        <taxon>Pseudomonadati</taxon>
        <taxon>Pseudomonadota</taxon>
        <taxon>Betaproteobacteria</taxon>
        <taxon>Burkholderiales</taxon>
        <taxon>Oxalobacteraceae</taxon>
        <taxon>Janthinobacterium</taxon>
    </lineage>
</organism>
<dbReference type="Gene3D" id="3.40.50.2000">
    <property type="entry name" value="Glycogen Phosphorylase B"/>
    <property type="match status" value="2"/>
</dbReference>
<dbReference type="FunFam" id="3.40.50.2000:FF:000072">
    <property type="entry name" value="Glycosyl transferase"/>
    <property type="match status" value="1"/>
</dbReference>
<dbReference type="eggNOG" id="COG1819">
    <property type="taxonomic scope" value="Bacteria"/>
</dbReference>
<dbReference type="InterPro" id="IPR002213">
    <property type="entry name" value="UDP_glucos_trans"/>
</dbReference>
<dbReference type="InterPro" id="IPR050426">
    <property type="entry name" value="Glycosyltransferase_28"/>
</dbReference>
<dbReference type="STRING" id="1349767.GJA_3057"/>
<reference evidence="2 3" key="1">
    <citation type="journal article" date="2015" name="Genome Announc.">
        <title>Genome Sequence of Mushroom Soft-Rot Pathogen Janthinobacterium agaricidamnosum.</title>
        <authorList>
            <person name="Graupner K."/>
            <person name="Lackner G."/>
            <person name="Hertweck C."/>
        </authorList>
    </citation>
    <scope>NUCLEOTIDE SEQUENCE [LARGE SCALE GENOMIC DNA]</scope>
    <source>
        <strain evidence="3">NBRC 102515 / DSM 9628</strain>
    </source>
</reference>
<dbReference type="PANTHER" id="PTHR48050">
    <property type="entry name" value="STEROL 3-BETA-GLUCOSYLTRANSFERASE"/>
    <property type="match status" value="1"/>
</dbReference>
<keyword evidence="3" id="KW-1185">Reference proteome</keyword>
<dbReference type="HOGENOM" id="CLU_000537_4_1_4"/>
<dbReference type="SUPFAM" id="SSF53756">
    <property type="entry name" value="UDP-Glycosyltransferase/glycogen phosphorylase"/>
    <property type="match status" value="1"/>
</dbReference>
<evidence type="ECO:0000313" key="3">
    <source>
        <dbReference type="Proteomes" id="UP000027604"/>
    </source>
</evidence>
<gene>
    <name evidence="2" type="ORF">GJA_3057</name>
</gene>
<protein>
    <submittedName>
        <fullName evidence="2">Glycosyltransferase</fullName>
    </submittedName>
</protein>
<dbReference type="OrthoDB" id="9805366at2"/>
<dbReference type="KEGG" id="jag:GJA_3057"/>
<dbReference type="CDD" id="cd03784">
    <property type="entry name" value="GT1_Gtf-like"/>
    <property type="match status" value="1"/>
</dbReference>
<dbReference type="Pfam" id="PF06722">
    <property type="entry name" value="EryCIII-like_C"/>
    <property type="match status" value="1"/>
</dbReference>
<dbReference type="RefSeq" id="WP_038493268.1">
    <property type="nucleotide sequence ID" value="NZ_BCTH01000080.1"/>
</dbReference>
<dbReference type="PANTHER" id="PTHR48050:SF13">
    <property type="entry name" value="STEROL 3-BETA-GLUCOSYLTRANSFERASE UGT80A2"/>
    <property type="match status" value="1"/>
</dbReference>
<dbReference type="InterPro" id="IPR010610">
    <property type="entry name" value="EryCIII-like_C"/>
</dbReference>
<dbReference type="GO" id="GO:0016758">
    <property type="term" value="F:hexosyltransferase activity"/>
    <property type="evidence" value="ECO:0007669"/>
    <property type="project" value="UniProtKB-ARBA"/>
</dbReference>
<dbReference type="GO" id="GO:0008194">
    <property type="term" value="F:UDP-glycosyltransferase activity"/>
    <property type="evidence" value="ECO:0007669"/>
    <property type="project" value="InterPro"/>
</dbReference>
<keyword evidence="2" id="KW-0808">Transferase</keyword>
<dbReference type="PATRIC" id="fig|1349767.4.peg.4762"/>
<dbReference type="AlphaFoldDB" id="W0V8K6"/>
<evidence type="ECO:0000313" key="2">
    <source>
        <dbReference type="EMBL" id="CDG83683.1"/>
    </source>
</evidence>
<name>W0V8K6_9BURK</name>
<dbReference type="Proteomes" id="UP000027604">
    <property type="component" value="Chromosome I"/>
</dbReference>
<accession>W0V8K6</accession>
<evidence type="ECO:0000259" key="1">
    <source>
        <dbReference type="Pfam" id="PF06722"/>
    </source>
</evidence>
<dbReference type="GO" id="GO:0017000">
    <property type="term" value="P:antibiotic biosynthetic process"/>
    <property type="evidence" value="ECO:0007669"/>
    <property type="project" value="UniProtKB-ARBA"/>
</dbReference>
<feature type="domain" description="Erythromycin biosynthesis protein CIII-like C-terminal" evidence="1">
    <location>
        <begin position="308"/>
        <end position="416"/>
    </location>
</feature>
<proteinExistence type="predicted"/>